<accession>A0A915DIU0</accession>
<sequence>MEMMNRVLSANSAVGDFIGSLEYWTSFCDFKASRKVCRRLGVLSPAREANKTMPKLTPLEDFKICAGRFNGKERRYLKSDSQKIIFSAFRNILVSLVFRSTRIS</sequence>
<protein>
    <submittedName>
        <fullName evidence="2">Uncharacterized protein</fullName>
    </submittedName>
</protein>
<proteinExistence type="predicted"/>
<name>A0A915DIU0_9BILA</name>
<evidence type="ECO:0000313" key="1">
    <source>
        <dbReference type="Proteomes" id="UP000887574"/>
    </source>
</evidence>
<dbReference type="AlphaFoldDB" id="A0A915DIU0"/>
<dbReference type="Proteomes" id="UP000887574">
    <property type="component" value="Unplaced"/>
</dbReference>
<evidence type="ECO:0000313" key="2">
    <source>
        <dbReference type="WBParaSite" id="jg19914"/>
    </source>
</evidence>
<reference evidence="2" key="1">
    <citation type="submission" date="2022-11" db="UniProtKB">
        <authorList>
            <consortium name="WormBaseParasite"/>
        </authorList>
    </citation>
    <scope>IDENTIFICATION</scope>
</reference>
<keyword evidence="1" id="KW-1185">Reference proteome</keyword>
<organism evidence="1 2">
    <name type="scientific">Ditylenchus dipsaci</name>
    <dbReference type="NCBI Taxonomy" id="166011"/>
    <lineage>
        <taxon>Eukaryota</taxon>
        <taxon>Metazoa</taxon>
        <taxon>Ecdysozoa</taxon>
        <taxon>Nematoda</taxon>
        <taxon>Chromadorea</taxon>
        <taxon>Rhabditida</taxon>
        <taxon>Tylenchina</taxon>
        <taxon>Tylenchomorpha</taxon>
        <taxon>Sphaerularioidea</taxon>
        <taxon>Anguinidae</taxon>
        <taxon>Anguininae</taxon>
        <taxon>Ditylenchus</taxon>
    </lineage>
</organism>
<dbReference type="WBParaSite" id="jg19914">
    <property type="protein sequence ID" value="jg19914"/>
    <property type="gene ID" value="jg19914"/>
</dbReference>